<comment type="subcellular location">
    <subcellularLocation>
        <location evidence="1">Membrane</location>
        <topology evidence="1">Multi-pass membrane protein</topology>
    </subcellularLocation>
</comment>
<dbReference type="InterPro" id="IPR051533">
    <property type="entry name" value="WaaL-like"/>
</dbReference>
<dbReference type="HOGENOM" id="CLU_648510_0_0_9"/>
<evidence type="ECO:0000313" key="8">
    <source>
        <dbReference type="Proteomes" id="UP000013785"/>
    </source>
</evidence>
<dbReference type="PATRIC" id="fig|1158610.3.peg.1708"/>
<keyword evidence="8" id="KW-1185">Reference proteome</keyword>
<dbReference type="PANTHER" id="PTHR37422:SF13">
    <property type="entry name" value="LIPOPOLYSACCHARIDE BIOSYNTHESIS PROTEIN PA4999-RELATED"/>
    <property type="match status" value="1"/>
</dbReference>
<keyword evidence="2 5" id="KW-0812">Transmembrane</keyword>
<gene>
    <name evidence="7" type="ORF">UC3_01716</name>
</gene>
<feature type="transmembrane region" description="Helical" evidence="5">
    <location>
        <begin position="60"/>
        <end position="77"/>
    </location>
</feature>
<evidence type="ECO:0000256" key="3">
    <source>
        <dbReference type="ARBA" id="ARBA00022989"/>
    </source>
</evidence>
<feature type="transmembrane region" description="Helical" evidence="5">
    <location>
        <begin position="12"/>
        <end position="28"/>
    </location>
</feature>
<feature type="transmembrane region" description="Helical" evidence="5">
    <location>
        <begin position="342"/>
        <end position="362"/>
    </location>
</feature>
<evidence type="ECO:0000256" key="4">
    <source>
        <dbReference type="ARBA" id="ARBA00023136"/>
    </source>
</evidence>
<feature type="transmembrane region" description="Helical" evidence="5">
    <location>
        <begin position="396"/>
        <end position="412"/>
    </location>
</feature>
<feature type="domain" description="O-antigen ligase-related" evidence="6">
    <location>
        <begin position="198"/>
        <end position="354"/>
    </location>
</feature>
<keyword evidence="3 5" id="KW-1133">Transmembrane helix</keyword>
<evidence type="ECO:0000313" key="7">
    <source>
        <dbReference type="EMBL" id="EOL44086.1"/>
    </source>
</evidence>
<dbReference type="AlphaFoldDB" id="R3W8E4"/>
<dbReference type="Pfam" id="PF04932">
    <property type="entry name" value="Wzy_C"/>
    <property type="match status" value="1"/>
</dbReference>
<feature type="transmembrane region" description="Helical" evidence="5">
    <location>
        <begin position="165"/>
        <end position="186"/>
    </location>
</feature>
<protein>
    <recommendedName>
        <fullName evidence="6">O-antigen ligase-related domain-containing protein</fullName>
    </recommendedName>
</protein>
<evidence type="ECO:0000256" key="1">
    <source>
        <dbReference type="ARBA" id="ARBA00004141"/>
    </source>
</evidence>
<dbReference type="STRING" id="154621.RV11_GL001833"/>
<dbReference type="Proteomes" id="UP000013785">
    <property type="component" value="Unassembled WGS sequence"/>
</dbReference>
<dbReference type="EMBL" id="AJAT01000014">
    <property type="protein sequence ID" value="EOL44086.1"/>
    <property type="molecule type" value="Genomic_DNA"/>
</dbReference>
<dbReference type="GO" id="GO:0016020">
    <property type="term" value="C:membrane"/>
    <property type="evidence" value="ECO:0007669"/>
    <property type="project" value="UniProtKB-SubCell"/>
</dbReference>
<accession>R3W8E4</accession>
<evidence type="ECO:0000256" key="2">
    <source>
        <dbReference type="ARBA" id="ARBA00022692"/>
    </source>
</evidence>
<feature type="transmembrane region" description="Helical" evidence="5">
    <location>
        <begin position="305"/>
        <end position="322"/>
    </location>
</feature>
<dbReference type="RefSeq" id="WP_010768379.1">
    <property type="nucleotide sequence ID" value="NZ_ASWE01000003.1"/>
</dbReference>
<feature type="transmembrane region" description="Helical" evidence="5">
    <location>
        <begin position="114"/>
        <end position="133"/>
    </location>
</feature>
<sequence>MRNINLKKPKFNMVILGLLSTILIRYTITSSIVYFYMFFLILSILTTIILKKIETKKKNIYLIILASFIACYTIVISTSEIDYVLKRYMIFYLVLIYCLIKFVQLDYFFAEKTYYSLSIMLNIFSVANLYQTIFKVPLLKDYMDLIETGFYYHFGESSFRTMSVFNHPIISGLFFIFLFFINFYTIKKKSIMIILQSLAILNIYTSQSRSSWLAFIFVCVLYITINKKDILKNLFKLNVPLSLHIIRFSLLLLFIAFIFLFGESVVASVIKRFGDSLSLNSTSGSNLQRLSTMNLILNHMFSQNLIRIFLGFGGGTVSLFMLNNPILIDNFSTPDNHYLTLFYEFGIIGLLFYISLILYIIYKFYSKKNRHWTVNLSFLCFMTINFEFIFFEAWPVVLVMLAFLIAHLLFNFKEDQNMVIHIN</sequence>
<evidence type="ECO:0000256" key="5">
    <source>
        <dbReference type="SAM" id="Phobius"/>
    </source>
</evidence>
<dbReference type="InterPro" id="IPR007016">
    <property type="entry name" value="O-antigen_ligase-rel_domated"/>
</dbReference>
<keyword evidence="4 5" id="KW-0472">Membrane</keyword>
<name>R3W8E4_9ENTE</name>
<reference evidence="7 8" key="1">
    <citation type="submission" date="2013-02" db="EMBL/GenBank/DDBJ databases">
        <title>The Genome Sequence of Enterococcus phoeniculicola BAA-412.</title>
        <authorList>
            <consortium name="The Broad Institute Genome Sequencing Platform"/>
            <consortium name="The Broad Institute Genome Sequencing Center for Infectious Disease"/>
            <person name="Earl A.M."/>
            <person name="Gilmore M.S."/>
            <person name="Lebreton F."/>
            <person name="Walker B."/>
            <person name="Young S.K."/>
            <person name="Zeng Q."/>
            <person name="Gargeya S."/>
            <person name="Fitzgerald M."/>
            <person name="Haas B."/>
            <person name="Abouelleil A."/>
            <person name="Alvarado L."/>
            <person name="Arachchi H.M."/>
            <person name="Berlin A.M."/>
            <person name="Chapman S.B."/>
            <person name="Dewar J."/>
            <person name="Goldberg J."/>
            <person name="Griggs A."/>
            <person name="Gujja S."/>
            <person name="Hansen M."/>
            <person name="Howarth C."/>
            <person name="Imamovic A."/>
            <person name="Larimer J."/>
            <person name="McCowan C."/>
            <person name="Murphy C."/>
            <person name="Neiman D."/>
            <person name="Pearson M."/>
            <person name="Priest M."/>
            <person name="Roberts A."/>
            <person name="Saif S."/>
            <person name="Shea T."/>
            <person name="Sisk P."/>
            <person name="Sykes S."/>
            <person name="Wortman J."/>
            <person name="Nusbaum C."/>
            <person name="Birren B."/>
        </authorList>
    </citation>
    <scope>NUCLEOTIDE SEQUENCE [LARGE SCALE GENOMIC DNA]</scope>
    <source>
        <strain evidence="7 8">ATCC BAA-412</strain>
    </source>
</reference>
<feature type="transmembrane region" description="Helical" evidence="5">
    <location>
        <begin position="245"/>
        <end position="270"/>
    </location>
</feature>
<evidence type="ECO:0000259" key="6">
    <source>
        <dbReference type="Pfam" id="PF04932"/>
    </source>
</evidence>
<feature type="transmembrane region" description="Helical" evidence="5">
    <location>
        <begin position="198"/>
        <end position="225"/>
    </location>
</feature>
<proteinExistence type="predicted"/>
<feature type="transmembrane region" description="Helical" evidence="5">
    <location>
        <begin position="89"/>
        <end position="109"/>
    </location>
</feature>
<comment type="caution">
    <text evidence="7">The sequence shown here is derived from an EMBL/GenBank/DDBJ whole genome shotgun (WGS) entry which is preliminary data.</text>
</comment>
<dbReference type="PANTHER" id="PTHR37422">
    <property type="entry name" value="TEICHURONIC ACID BIOSYNTHESIS PROTEIN TUAE"/>
    <property type="match status" value="1"/>
</dbReference>
<feature type="transmembrane region" description="Helical" evidence="5">
    <location>
        <begin position="34"/>
        <end position="53"/>
    </location>
</feature>
<organism evidence="7 8">
    <name type="scientific">Enterococcus phoeniculicola ATCC BAA-412</name>
    <dbReference type="NCBI Taxonomy" id="1158610"/>
    <lineage>
        <taxon>Bacteria</taxon>
        <taxon>Bacillati</taxon>
        <taxon>Bacillota</taxon>
        <taxon>Bacilli</taxon>
        <taxon>Lactobacillales</taxon>
        <taxon>Enterococcaceae</taxon>
        <taxon>Enterococcus</taxon>
    </lineage>
</organism>